<dbReference type="InterPro" id="IPR054585">
    <property type="entry name" value="NDH2-like_C"/>
</dbReference>
<gene>
    <name evidence="12" type="primary">ABSGL_11037.1 scaffold 12129</name>
</gene>
<feature type="domain" description="External alternative NADH-ubiquinone oxidoreductase-like C-terminal" evidence="11">
    <location>
        <begin position="390"/>
        <end position="453"/>
    </location>
</feature>
<evidence type="ECO:0000256" key="1">
    <source>
        <dbReference type="ARBA" id="ARBA00005272"/>
    </source>
</evidence>
<evidence type="ECO:0000256" key="6">
    <source>
        <dbReference type="ARBA" id="ARBA00023002"/>
    </source>
</evidence>
<evidence type="ECO:0000313" key="13">
    <source>
        <dbReference type="Proteomes" id="UP000078561"/>
    </source>
</evidence>
<evidence type="ECO:0000256" key="2">
    <source>
        <dbReference type="ARBA" id="ARBA00012637"/>
    </source>
</evidence>
<comment type="similarity">
    <text evidence="1">Belongs to the NADH dehydrogenase family.</text>
</comment>
<dbReference type="GO" id="GO:0005739">
    <property type="term" value="C:mitochondrion"/>
    <property type="evidence" value="ECO:0007669"/>
    <property type="project" value="UniProtKB-ARBA"/>
</dbReference>
<evidence type="ECO:0000256" key="9">
    <source>
        <dbReference type="ARBA" id="ARBA00049010"/>
    </source>
</evidence>
<organism evidence="12">
    <name type="scientific">Absidia glauca</name>
    <name type="common">Pin mould</name>
    <dbReference type="NCBI Taxonomy" id="4829"/>
    <lineage>
        <taxon>Eukaryota</taxon>
        <taxon>Fungi</taxon>
        <taxon>Fungi incertae sedis</taxon>
        <taxon>Mucoromycota</taxon>
        <taxon>Mucoromycotina</taxon>
        <taxon>Mucoromycetes</taxon>
        <taxon>Mucorales</taxon>
        <taxon>Cunninghamellaceae</taxon>
        <taxon>Absidia</taxon>
    </lineage>
</organism>
<protein>
    <recommendedName>
        <fullName evidence="2">NADH:ubiquinone reductase (non-electrogenic)</fullName>
        <ecNumber evidence="2">1.6.5.9</ecNumber>
    </recommendedName>
</protein>
<evidence type="ECO:0000259" key="10">
    <source>
        <dbReference type="Pfam" id="PF07992"/>
    </source>
</evidence>
<evidence type="ECO:0000313" key="12">
    <source>
        <dbReference type="EMBL" id="SAM05168.1"/>
    </source>
</evidence>
<dbReference type="Proteomes" id="UP000078561">
    <property type="component" value="Unassembled WGS sequence"/>
</dbReference>
<evidence type="ECO:0000259" key="11">
    <source>
        <dbReference type="Pfam" id="PF22366"/>
    </source>
</evidence>
<dbReference type="EC" id="1.6.5.9" evidence="2"/>
<sequence length="455" mass="51648">MTILLRIKIYAHKAQGPVGFKLRQGQFMRRLHTQSNTSMQPINIHPKKHTRAITPKKTSLPKRTTLFSLLYWQVRPWGRLNSDVSLNLLEATPKISATIKLPAKVLFQIKFRFRAFPFLYSDLENKMIHCVTQVPGTDRTRYSLDYDTLVIAVGSYSNTFGIPGVKENACFLKDVQDARKIRKRLIECFEYASQPGLTDAQKSDRLHFVVVGAGPTGIEFSAELHDFISSDVSRLYPDLIPLTRMTLYDVAPQILSGFDSKLSAYAHKQFDLKGIQIKTKRQVENVMPDRLVIKDEGEVPYGLLVWSTGLMQNPLVASLEIAKDAKKQRILTNTNLQVLSDDKIPYQDVFAVGDCATVENHDLPLTAQVLNKKKPTDIVNSDVGFKFKNRGMMAYIGGSKALVDMSSVHQGAKNSGHLAWLLWRSAYFSMSMSLRNRLLIPYYWLLTWSFGRDIK</sequence>
<evidence type="ECO:0000256" key="8">
    <source>
        <dbReference type="ARBA" id="ARBA00047599"/>
    </source>
</evidence>
<evidence type="ECO:0000256" key="7">
    <source>
        <dbReference type="ARBA" id="ARBA00023027"/>
    </source>
</evidence>
<comment type="catalytic activity">
    <reaction evidence="8">
        <text>a quinone + NADH + H(+) = a quinol + NAD(+)</text>
        <dbReference type="Rhea" id="RHEA:46160"/>
        <dbReference type="ChEBI" id="CHEBI:15378"/>
        <dbReference type="ChEBI" id="CHEBI:24646"/>
        <dbReference type="ChEBI" id="CHEBI:57540"/>
        <dbReference type="ChEBI" id="CHEBI:57945"/>
        <dbReference type="ChEBI" id="CHEBI:132124"/>
        <dbReference type="EC" id="1.6.5.9"/>
    </reaction>
</comment>
<feature type="domain" description="FAD/NAD(P)-binding" evidence="10">
    <location>
        <begin position="139"/>
        <end position="361"/>
    </location>
</feature>
<accession>A0A168QNE1</accession>
<reference evidence="12" key="1">
    <citation type="submission" date="2016-04" db="EMBL/GenBank/DDBJ databases">
        <authorList>
            <person name="Evans L.H."/>
            <person name="Alamgir A."/>
            <person name="Owens N."/>
            <person name="Weber N.D."/>
            <person name="Virtaneva K."/>
            <person name="Barbian K."/>
            <person name="Babar A."/>
            <person name="Rosenke K."/>
        </authorList>
    </citation>
    <scope>NUCLEOTIDE SEQUENCE [LARGE SCALE GENOMIC DNA]</scope>
    <source>
        <strain evidence="12">CBS 101.48</strain>
    </source>
</reference>
<dbReference type="PANTHER" id="PTHR43706:SF47">
    <property type="entry name" value="EXTERNAL NADH-UBIQUINONE OXIDOREDUCTASE 1, MITOCHONDRIAL-RELATED"/>
    <property type="match status" value="1"/>
</dbReference>
<dbReference type="Gene3D" id="3.50.50.100">
    <property type="match status" value="1"/>
</dbReference>
<dbReference type="PANTHER" id="PTHR43706">
    <property type="entry name" value="NADH DEHYDROGENASE"/>
    <property type="match status" value="1"/>
</dbReference>
<name>A0A168QNE1_ABSGL</name>
<dbReference type="EMBL" id="LT554433">
    <property type="protein sequence ID" value="SAM05168.1"/>
    <property type="molecule type" value="Genomic_DNA"/>
</dbReference>
<dbReference type="InterPro" id="IPR045024">
    <property type="entry name" value="NDH-2"/>
</dbReference>
<dbReference type="SUPFAM" id="SSF51905">
    <property type="entry name" value="FAD/NAD(P)-binding domain"/>
    <property type="match status" value="1"/>
</dbReference>
<comment type="catalytic activity">
    <reaction evidence="9">
        <text>a ubiquinone + NADH + H(+) = a ubiquinol + NAD(+)</text>
        <dbReference type="Rhea" id="RHEA:23152"/>
        <dbReference type="Rhea" id="RHEA-COMP:9565"/>
        <dbReference type="Rhea" id="RHEA-COMP:9566"/>
        <dbReference type="ChEBI" id="CHEBI:15378"/>
        <dbReference type="ChEBI" id="CHEBI:16389"/>
        <dbReference type="ChEBI" id="CHEBI:17976"/>
        <dbReference type="ChEBI" id="CHEBI:57540"/>
        <dbReference type="ChEBI" id="CHEBI:57945"/>
    </reaction>
</comment>
<dbReference type="Pfam" id="PF07992">
    <property type="entry name" value="Pyr_redox_2"/>
    <property type="match status" value="1"/>
</dbReference>
<dbReference type="AlphaFoldDB" id="A0A168QNE1"/>
<dbReference type="PRINTS" id="PR00368">
    <property type="entry name" value="FADPNR"/>
</dbReference>
<evidence type="ECO:0000256" key="4">
    <source>
        <dbReference type="ARBA" id="ARBA00022827"/>
    </source>
</evidence>
<dbReference type="OrthoDB" id="3244603at2759"/>
<proteinExistence type="inferred from homology"/>
<keyword evidence="3" id="KW-0285">Flavoprotein</keyword>
<dbReference type="Pfam" id="PF22366">
    <property type="entry name" value="NDH2_C"/>
    <property type="match status" value="1"/>
</dbReference>
<keyword evidence="4" id="KW-0274">FAD</keyword>
<keyword evidence="6" id="KW-0560">Oxidoreductase</keyword>
<evidence type="ECO:0000256" key="3">
    <source>
        <dbReference type="ARBA" id="ARBA00022630"/>
    </source>
</evidence>
<dbReference type="GO" id="GO:0050136">
    <property type="term" value="F:NADH dehydrogenase (quinone) (non-electrogenic) activity"/>
    <property type="evidence" value="ECO:0007669"/>
    <property type="project" value="UniProtKB-EC"/>
</dbReference>
<dbReference type="OMA" id="DHCIFLD"/>
<keyword evidence="7" id="KW-0520">NAD</keyword>
<dbReference type="InterPro" id="IPR036188">
    <property type="entry name" value="FAD/NAD-bd_sf"/>
</dbReference>
<dbReference type="InParanoid" id="A0A168QNE1"/>
<keyword evidence="5" id="KW-0809">Transit peptide</keyword>
<evidence type="ECO:0000256" key="5">
    <source>
        <dbReference type="ARBA" id="ARBA00022946"/>
    </source>
</evidence>
<keyword evidence="13" id="KW-1185">Reference proteome</keyword>
<dbReference type="InterPro" id="IPR023753">
    <property type="entry name" value="FAD/NAD-binding_dom"/>
</dbReference>
<dbReference type="STRING" id="4829.A0A168QNE1"/>